<dbReference type="Gene3D" id="3.40.50.1110">
    <property type="entry name" value="SGNH hydrolase"/>
    <property type="match status" value="1"/>
</dbReference>
<dbReference type="Pfam" id="PF08400">
    <property type="entry name" value="phage_tail_N"/>
    <property type="match status" value="1"/>
</dbReference>
<dbReference type="EMBL" id="JAXABG010000005">
    <property type="protein sequence ID" value="MDX7082715.1"/>
    <property type="molecule type" value="Genomic_DNA"/>
</dbReference>
<dbReference type="SUPFAM" id="SSF49464">
    <property type="entry name" value="Carboxypeptidase regulatory domain-like"/>
    <property type="match status" value="1"/>
</dbReference>
<dbReference type="SUPFAM" id="SSF52266">
    <property type="entry name" value="SGNH hydrolase"/>
    <property type="match status" value="1"/>
</dbReference>
<dbReference type="InterPro" id="IPR036514">
    <property type="entry name" value="SGNH_hydro_sf"/>
</dbReference>
<proteinExistence type="predicted"/>
<dbReference type="InterPro" id="IPR008969">
    <property type="entry name" value="CarboxyPept-like_regulatory"/>
</dbReference>
<feature type="domain" description="SGNH hydrolase-type esterase" evidence="2">
    <location>
        <begin position="330"/>
        <end position="513"/>
    </location>
</feature>
<protein>
    <submittedName>
        <fullName evidence="3">Prophage tail fiber N-terminal domain-containing protein</fullName>
    </submittedName>
</protein>
<evidence type="ECO:0000313" key="4">
    <source>
        <dbReference type="Proteomes" id="UP001275057"/>
    </source>
</evidence>
<evidence type="ECO:0000259" key="2">
    <source>
        <dbReference type="Pfam" id="PF13472"/>
    </source>
</evidence>
<dbReference type="AlphaFoldDB" id="A0ABD5IG46"/>
<dbReference type="InterPro" id="IPR013830">
    <property type="entry name" value="SGNH_hydro"/>
</dbReference>
<dbReference type="RefSeq" id="WP_319857148.1">
    <property type="nucleotide sequence ID" value="NZ_JAXABG010000005.1"/>
</dbReference>
<dbReference type="Pfam" id="PF13472">
    <property type="entry name" value="Lipase_GDSL_2"/>
    <property type="match status" value="1"/>
</dbReference>
<reference evidence="3 4" key="1">
    <citation type="submission" date="2023-11" db="EMBL/GenBank/DDBJ databases">
        <title>Detection of rare carbapenemases in Enterobacterales - comparison of two colorimetric and two CIM-based carbapenemase assays.</title>
        <authorList>
            <person name="Schaffarczyk L."/>
            <person name="Noster J."/>
            <person name="Stelzer Y."/>
            <person name="Sattler J."/>
            <person name="Gatermann S."/>
            <person name="Hamprecht A."/>
        </authorList>
    </citation>
    <scope>NUCLEOTIDE SEQUENCE [LARGE SCALE GENOMIC DNA]</scope>
    <source>
        <strain evidence="3 4">CIM-Carb-136</strain>
    </source>
</reference>
<gene>
    <name evidence="3" type="ORF">SJ435_09975</name>
</gene>
<sequence length="685" mass="73098">MAVLISGKLIGPNGDPRPGVTIMLTAVKTSSAVVHLAPSSSTTGPDGSYSLSVEVGTHNVMIEAYGRPFERVGQITVYSDSKPGTLNDFLTTPGADELTPAIVAMVDDMRAAAAAYAEIASDAAIRAKDSADNAQNIADANTYYVTPEDPDGTIAGLAGTPDGESFRVAIPEASGAIAAFNIYKNNNGVAEYITSQPNSKFVEEALDTAETAEFRTRGFRTVSYSDPDQVSNIVLEHFSVNGVRFMYQDDEAKSYFPYGADVRDATAKSVNFDGGTRLVSTDGDKYLGAETGLDGNTIWGTDPTTAQKIYLNRALFNNPGQLPGDSSSSGDSISAASMFNGAFKPLSWQMWASLNTNCRIRIDGIYATAGMRTDEILATHIPQVVAARNTFNIHMSGRNDIVQGEGIAGNLDKYLDEVTIPSFIKIFETLLLAGIIPVVCTMAAQGNSSSATQRAGEHKLNNWLRAYARKQKLPFIDLHKATVDPATGDWLPGYNQVNGGVPDPSHPSETGAKAMGKALSDALEAWTSPVYPTIAEEQIAAGLTNNILDNPLYYTLNGAGDAPDGWTTVTAGTSSIAPDPDGKGNIWTLSNSKRTKQITLTPGDKLGFGFFIKSSADVQFEFYIARGDASSTNYLAGMRAWNKKVDDFSYFYQEFVVPSGVTTATLVISCGAVDINTKQIGLFKL</sequence>
<dbReference type="GO" id="GO:0016788">
    <property type="term" value="F:hydrolase activity, acting on ester bonds"/>
    <property type="evidence" value="ECO:0007669"/>
    <property type="project" value="UniProtKB-ARBA"/>
</dbReference>
<comment type="caution">
    <text evidence="3">The sequence shown here is derived from an EMBL/GenBank/DDBJ whole genome shotgun (WGS) entry which is preliminary data.</text>
</comment>
<organism evidence="3 4">
    <name type="scientific">Serratia marcescens</name>
    <dbReference type="NCBI Taxonomy" id="615"/>
    <lineage>
        <taxon>Bacteria</taxon>
        <taxon>Pseudomonadati</taxon>
        <taxon>Pseudomonadota</taxon>
        <taxon>Gammaproteobacteria</taxon>
        <taxon>Enterobacterales</taxon>
        <taxon>Yersiniaceae</taxon>
        <taxon>Serratia</taxon>
    </lineage>
</organism>
<dbReference type="InterPro" id="IPR013609">
    <property type="entry name" value="Stf-like_N"/>
</dbReference>
<accession>A0ABD5IG46</accession>
<feature type="domain" description="Lambda-like tail fibre protein N-terminal" evidence="1">
    <location>
        <begin position="1"/>
        <end position="134"/>
    </location>
</feature>
<name>A0ABD5IG46_SERMA</name>
<evidence type="ECO:0000259" key="1">
    <source>
        <dbReference type="Pfam" id="PF08400"/>
    </source>
</evidence>
<evidence type="ECO:0000313" key="3">
    <source>
        <dbReference type="EMBL" id="MDX7082715.1"/>
    </source>
</evidence>
<dbReference type="Proteomes" id="UP001275057">
    <property type="component" value="Unassembled WGS sequence"/>
</dbReference>